<comment type="caution">
    <text evidence="1">The sequence shown here is derived from an EMBL/GenBank/DDBJ whole genome shotgun (WGS) entry which is preliminary data.</text>
</comment>
<keyword evidence="2" id="KW-1185">Reference proteome</keyword>
<evidence type="ECO:0008006" key="3">
    <source>
        <dbReference type="Google" id="ProtNLM"/>
    </source>
</evidence>
<gene>
    <name evidence="1" type="ORF">CPB83DRAFT_1399</name>
</gene>
<sequence length="559" mass="62788">MSLPAFSHPAWTVSSKLNEPQIYERPLGLVESGFYWDTTCCRTGDVLGYSEIEVLEGDLKKITSFEKVNNTWISLKSQFPLLGANIEDRRDLGLHFVVSSDRLRNYSPNEVSFLEVSSQAEAILFADKVLSSKDGEHLLSNDLLARIFILLVKGSSDRFYFIFLVAHAITDGIANRTILRTFLENIVREASTELSPFNLQSQLALSVASEDVDPGRKFSISKQRWKKAVGLIIGRRIMDSLKGGQTLPRTVSKATSYTPSQTRLISTFLPPSLSSLIIQNCRANGVTFGSAYYIVGQVAMAGVLVRRYLRGQMDEEEWQFRQREAMISGGPLNLRPYLDKDWLEAGGSQHVCVCLAFYFVFIAFLPLGQTRNLRPGMDEPPLGALLSKDRFFLRAKSARRQSNWLVKHPLFKDIARSSGRNLKMMKERALQWQKANNVTSQPLSTVKLSAPEQAASSTVFTSIGSSLGNMDHLLPREYPATTGADSSKGIKLRLVEDLFRARARPAELYLGAQTKRGELRFHVNFDANVYDEVLVMEWLNEVREVTVFYLGGESKTRSL</sequence>
<organism evidence="1 2">
    <name type="scientific">Crepidotus variabilis</name>
    <dbReference type="NCBI Taxonomy" id="179855"/>
    <lineage>
        <taxon>Eukaryota</taxon>
        <taxon>Fungi</taxon>
        <taxon>Dikarya</taxon>
        <taxon>Basidiomycota</taxon>
        <taxon>Agaricomycotina</taxon>
        <taxon>Agaricomycetes</taxon>
        <taxon>Agaricomycetidae</taxon>
        <taxon>Agaricales</taxon>
        <taxon>Agaricineae</taxon>
        <taxon>Crepidotaceae</taxon>
        <taxon>Crepidotus</taxon>
    </lineage>
</organism>
<evidence type="ECO:0000313" key="2">
    <source>
        <dbReference type="Proteomes" id="UP000807306"/>
    </source>
</evidence>
<dbReference type="AlphaFoldDB" id="A0A9P6EUV6"/>
<dbReference type="Proteomes" id="UP000807306">
    <property type="component" value="Unassembled WGS sequence"/>
</dbReference>
<dbReference type="Gene3D" id="3.30.559.10">
    <property type="entry name" value="Chloramphenicol acetyltransferase-like domain"/>
    <property type="match status" value="1"/>
</dbReference>
<dbReference type="OrthoDB" id="3264185at2759"/>
<protein>
    <recommendedName>
        <fullName evidence="3">Condensation domain-containing protein</fullName>
    </recommendedName>
</protein>
<name>A0A9P6EUV6_9AGAR</name>
<accession>A0A9P6EUV6</accession>
<proteinExistence type="predicted"/>
<dbReference type="InterPro" id="IPR023213">
    <property type="entry name" value="CAT-like_dom_sf"/>
</dbReference>
<evidence type="ECO:0000313" key="1">
    <source>
        <dbReference type="EMBL" id="KAF9535273.1"/>
    </source>
</evidence>
<dbReference type="EMBL" id="MU157824">
    <property type="protein sequence ID" value="KAF9535273.1"/>
    <property type="molecule type" value="Genomic_DNA"/>
</dbReference>
<reference evidence="1" key="1">
    <citation type="submission" date="2020-11" db="EMBL/GenBank/DDBJ databases">
        <authorList>
            <consortium name="DOE Joint Genome Institute"/>
            <person name="Ahrendt S."/>
            <person name="Riley R."/>
            <person name="Andreopoulos W."/>
            <person name="Labutti K."/>
            <person name="Pangilinan J."/>
            <person name="Ruiz-Duenas F.J."/>
            <person name="Barrasa J.M."/>
            <person name="Sanchez-Garcia M."/>
            <person name="Camarero S."/>
            <person name="Miyauchi S."/>
            <person name="Serrano A."/>
            <person name="Linde D."/>
            <person name="Babiker R."/>
            <person name="Drula E."/>
            <person name="Ayuso-Fernandez I."/>
            <person name="Pacheco R."/>
            <person name="Padilla G."/>
            <person name="Ferreira P."/>
            <person name="Barriuso J."/>
            <person name="Kellner H."/>
            <person name="Castanera R."/>
            <person name="Alfaro M."/>
            <person name="Ramirez L."/>
            <person name="Pisabarro A.G."/>
            <person name="Kuo A."/>
            <person name="Tritt A."/>
            <person name="Lipzen A."/>
            <person name="He G."/>
            <person name="Yan M."/>
            <person name="Ng V."/>
            <person name="Cullen D."/>
            <person name="Martin F."/>
            <person name="Rosso M.-N."/>
            <person name="Henrissat B."/>
            <person name="Hibbett D."/>
            <person name="Martinez A.T."/>
            <person name="Grigoriev I.V."/>
        </authorList>
    </citation>
    <scope>NUCLEOTIDE SEQUENCE</scope>
    <source>
        <strain evidence="1">CBS 506.95</strain>
    </source>
</reference>